<dbReference type="EMBL" id="JAEANY010000001">
    <property type="protein sequence ID" value="MBH5321595.1"/>
    <property type="molecule type" value="Genomic_DNA"/>
</dbReference>
<evidence type="ECO:0000256" key="3">
    <source>
        <dbReference type="ARBA" id="ARBA00022691"/>
    </source>
</evidence>
<dbReference type="Proteomes" id="UP000602442">
    <property type="component" value="Unassembled WGS sequence"/>
</dbReference>
<dbReference type="InterPro" id="IPR018117">
    <property type="entry name" value="C5_DNA_meth_AS"/>
</dbReference>
<keyword evidence="1 6" id="KW-0489">Methyltransferase</keyword>
<dbReference type="Gene3D" id="3.90.120.10">
    <property type="entry name" value="DNA Methylase, subunit A, domain 2"/>
    <property type="match status" value="1"/>
</dbReference>
<organism evidence="9 10">
    <name type="scientific">Aurantiacibacter sediminis</name>
    <dbReference type="NCBI Taxonomy" id="2793064"/>
    <lineage>
        <taxon>Bacteria</taxon>
        <taxon>Pseudomonadati</taxon>
        <taxon>Pseudomonadota</taxon>
        <taxon>Alphaproteobacteria</taxon>
        <taxon>Sphingomonadales</taxon>
        <taxon>Erythrobacteraceae</taxon>
        <taxon>Aurantiacibacter</taxon>
    </lineage>
</organism>
<keyword evidence="4" id="KW-0680">Restriction system</keyword>
<dbReference type="EC" id="2.1.1.37" evidence="8"/>
<evidence type="ECO:0000313" key="10">
    <source>
        <dbReference type="Proteomes" id="UP000602442"/>
    </source>
</evidence>
<evidence type="ECO:0000256" key="5">
    <source>
        <dbReference type="ARBA" id="ARBA00047422"/>
    </source>
</evidence>
<dbReference type="PANTHER" id="PTHR10629:SF52">
    <property type="entry name" value="DNA (CYTOSINE-5)-METHYLTRANSFERASE 1"/>
    <property type="match status" value="1"/>
</dbReference>
<dbReference type="InterPro" id="IPR001525">
    <property type="entry name" value="C5_MeTfrase"/>
</dbReference>
<keyword evidence="10" id="KW-1185">Reference proteome</keyword>
<dbReference type="Pfam" id="PF00145">
    <property type="entry name" value="DNA_methylase"/>
    <property type="match status" value="1"/>
</dbReference>
<gene>
    <name evidence="9" type="ORF">I5L03_03215</name>
</gene>
<evidence type="ECO:0000256" key="8">
    <source>
        <dbReference type="RuleBase" id="RU000417"/>
    </source>
</evidence>
<dbReference type="PANTHER" id="PTHR10629">
    <property type="entry name" value="CYTOSINE-SPECIFIC METHYLTRANSFERASE"/>
    <property type="match status" value="1"/>
</dbReference>
<dbReference type="InterPro" id="IPR029063">
    <property type="entry name" value="SAM-dependent_MTases_sf"/>
</dbReference>
<keyword evidence="2 6" id="KW-0808">Transferase</keyword>
<dbReference type="Gene3D" id="3.40.50.150">
    <property type="entry name" value="Vaccinia Virus protein VP39"/>
    <property type="match status" value="1"/>
</dbReference>
<evidence type="ECO:0000313" key="9">
    <source>
        <dbReference type="EMBL" id="MBH5321595.1"/>
    </source>
</evidence>
<evidence type="ECO:0000256" key="6">
    <source>
        <dbReference type="PROSITE-ProRule" id="PRU01016"/>
    </source>
</evidence>
<evidence type="ECO:0000256" key="4">
    <source>
        <dbReference type="ARBA" id="ARBA00022747"/>
    </source>
</evidence>
<dbReference type="PROSITE" id="PS00094">
    <property type="entry name" value="C5_MTASE_1"/>
    <property type="match status" value="1"/>
</dbReference>
<proteinExistence type="inferred from homology"/>
<reference evidence="9 10" key="1">
    <citation type="submission" date="2020-11" db="EMBL/GenBank/DDBJ databases">
        <title>Erythrobacter sediminis sp. nov., a marine bacterium from a tidal flat of Garorim Bay.</title>
        <authorList>
            <person name="Kim D."/>
            <person name="Yoo Y."/>
            <person name="Kim J.-J."/>
        </authorList>
    </citation>
    <scope>NUCLEOTIDE SEQUENCE [LARGE SCALE GENOMIC DNA]</scope>
    <source>
        <strain evidence="9 10">JGD-13</strain>
    </source>
</reference>
<dbReference type="SUPFAM" id="SSF53335">
    <property type="entry name" value="S-adenosyl-L-methionine-dependent methyltransferases"/>
    <property type="match status" value="1"/>
</dbReference>
<comment type="caution">
    <text evidence="9">The sequence shown here is derived from an EMBL/GenBank/DDBJ whole genome shotgun (WGS) entry which is preliminary data.</text>
</comment>
<dbReference type="PRINTS" id="PR00105">
    <property type="entry name" value="C5METTRFRASE"/>
</dbReference>
<sequence length="308" mass="34266">MKIVDLFCGCGGLSLGLERAGFEILWACDNWDKAVNVYADNFSHRVEEMDVSNVFKTANKIRPLGVDGIVGGPPCQDFSTAGKRSEGDRANLTRSFADVIAAIRPTFFIMENVARAKSSRAYAEASDFLRSQDYGLTEVTLNASLCGVPQRRKRFFCIGIRDLPDQFLEDVIQRNLAAKEMTVRDYMSDEIDFEFYYRHPRNYNRRAVYTIDEPAATVRGVNRPVPSGYPGHRADAAPIDQSIRALSTSERSRLQTFPRGFTWDAAKTHLELMIGNAVPVELGHYVGRCLMEGLGCAASHDGKIASFG</sequence>
<comment type="similarity">
    <text evidence="6 7">Belongs to the class I-like SAM-binding methyltransferase superfamily. C5-methyltransferase family.</text>
</comment>
<dbReference type="GO" id="GO:0032259">
    <property type="term" value="P:methylation"/>
    <property type="evidence" value="ECO:0007669"/>
    <property type="project" value="UniProtKB-KW"/>
</dbReference>
<comment type="catalytic activity">
    <reaction evidence="5 8">
        <text>a 2'-deoxycytidine in DNA + S-adenosyl-L-methionine = a 5-methyl-2'-deoxycytidine in DNA + S-adenosyl-L-homocysteine + H(+)</text>
        <dbReference type="Rhea" id="RHEA:13681"/>
        <dbReference type="Rhea" id="RHEA-COMP:11369"/>
        <dbReference type="Rhea" id="RHEA-COMP:11370"/>
        <dbReference type="ChEBI" id="CHEBI:15378"/>
        <dbReference type="ChEBI" id="CHEBI:57856"/>
        <dbReference type="ChEBI" id="CHEBI:59789"/>
        <dbReference type="ChEBI" id="CHEBI:85452"/>
        <dbReference type="ChEBI" id="CHEBI:85454"/>
        <dbReference type="EC" id="2.1.1.37"/>
    </reaction>
</comment>
<name>A0ABS0N2S0_9SPHN</name>
<dbReference type="RefSeq" id="WP_197920242.1">
    <property type="nucleotide sequence ID" value="NZ_CAWPTA010000006.1"/>
</dbReference>
<dbReference type="PROSITE" id="PS51679">
    <property type="entry name" value="SAM_MT_C5"/>
    <property type="match status" value="1"/>
</dbReference>
<protein>
    <recommendedName>
        <fullName evidence="8">Cytosine-specific methyltransferase</fullName>
        <ecNumber evidence="8">2.1.1.37</ecNumber>
    </recommendedName>
</protein>
<dbReference type="GO" id="GO:0008168">
    <property type="term" value="F:methyltransferase activity"/>
    <property type="evidence" value="ECO:0007669"/>
    <property type="project" value="UniProtKB-KW"/>
</dbReference>
<dbReference type="InterPro" id="IPR050390">
    <property type="entry name" value="C5-Methyltransferase"/>
</dbReference>
<evidence type="ECO:0000256" key="2">
    <source>
        <dbReference type="ARBA" id="ARBA00022679"/>
    </source>
</evidence>
<evidence type="ECO:0000256" key="7">
    <source>
        <dbReference type="RuleBase" id="RU000416"/>
    </source>
</evidence>
<dbReference type="CDD" id="cd00315">
    <property type="entry name" value="Cyt_C5_DNA_methylase"/>
    <property type="match status" value="1"/>
</dbReference>
<accession>A0ABS0N2S0</accession>
<feature type="active site" evidence="6">
    <location>
        <position position="75"/>
    </location>
</feature>
<keyword evidence="3 6" id="KW-0949">S-adenosyl-L-methionine</keyword>
<dbReference type="NCBIfam" id="TIGR00675">
    <property type="entry name" value="dcm"/>
    <property type="match status" value="1"/>
</dbReference>
<evidence type="ECO:0000256" key="1">
    <source>
        <dbReference type="ARBA" id="ARBA00022603"/>
    </source>
</evidence>